<dbReference type="PANTHER" id="PTHR34387">
    <property type="entry name" value="SLR1258 PROTEIN"/>
    <property type="match status" value="1"/>
</dbReference>
<keyword evidence="2" id="KW-0732">Signal</keyword>
<dbReference type="Proteomes" id="UP000664399">
    <property type="component" value="Unassembled WGS sequence"/>
</dbReference>
<dbReference type="PANTHER" id="PTHR34387:SF1">
    <property type="entry name" value="PERIPLASMIC IMMUNOGENIC PROTEIN"/>
    <property type="match status" value="1"/>
</dbReference>
<keyword evidence="1" id="KW-0175">Coiled coil</keyword>
<dbReference type="Gene3D" id="3.30.110.170">
    <property type="entry name" value="Protein of unknown function (DUF541), domain 1"/>
    <property type="match status" value="1"/>
</dbReference>
<feature type="chain" id="PRO_5045874760" evidence="2">
    <location>
        <begin position="40"/>
        <end position="255"/>
    </location>
</feature>
<proteinExistence type="predicted"/>
<dbReference type="InterPro" id="IPR052022">
    <property type="entry name" value="26kDa_periplasmic_antigen"/>
</dbReference>
<gene>
    <name evidence="3" type="ORF">J2D75_05530</name>
</gene>
<feature type="signal peptide" evidence="2">
    <location>
        <begin position="1"/>
        <end position="39"/>
    </location>
</feature>
<accession>A0ABS3LK05</accession>
<feature type="coiled-coil region" evidence="1">
    <location>
        <begin position="155"/>
        <end position="192"/>
    </location>
</feature>
<dbReference type="EMBL" id="JAFVMG010000003">
    <property type="protein sequence ID" value="MBO1327937.1"/>
    <property type="molecule type" value="Genomic_DNA"/>
</dbReference>
<protein>
    <submittedName>
        <fullName evidence="3">SIMPL domain-containing protein</fullName>
    </submittedName>
</protein>
<keyword evidence="4" id="KW-1185">Reference proteome</keyword>
<dbReference type="Pfam" id="PF04402">
    <property type="entry name" value="SIMPL"/>
    <property type="match status" value="1"/>
</dbReference>
<sequence length="255" mass="26981">MPVFVRPTGLHKPALKATATALPVLCAAPLLLAAPQAKAETTPQATAQTKLTLRAEGRVQTTPDELTATFRIEARDKNPASAQQAVNNRVGAAMTQASKVEGVSPAALDYTVSEQHQEKSNSSLWLAQQTVTLKAHDSKALLPLVGQLQAQGLILEQLEWSVSEERRAALSLQAETEAVKDLQKQAQTLAEALGQRVSHFERVEVSAQSLPHPMPVMLMAARMSSGDGAEAPVASSTGETQTIRASASATVLLAP</sequence>
<organism evidence="3 4">
    <name type="scientific">Acetobacter suratthaniensis</name>
    <dbReference type="NCBI Taxonomy" id="1502841"/>
    <lineage>
        <taxon>Bacteria</taxon>
        <taxon>Pseudomonadati</taxon>
        <taxon>Pseudomonadota</taxon>
        <taxon>Alphaproteobacteria</taxon>
        <taxon>Acetobacterales</taxon>
        <taxon>Acetobacteraceae</taxon>
        <taxon>Acetobacter</taxon>
    </lineage>
</organism>
<evidence type="ECO:0000313" key="4">
    <source>
        <dbReference type="Proteomes" id="UP000664399"/>
    </source>
</evidence>
<reference evidence="3 4" key="1">
    <citation type="submission" date="2021-03" db="EMBL/GenBank/DDBJ databases">
        <title>The complete genome sequence of Acetobacter suratthaniensis TBRC 1719.</title>
        <authorList>
            <person name="Charoenyingcharoen P."/>
            <person name="Yukphan P."/>
        </authorList>
    </citation>
    <scope>NUCLEOTIDE SEQUENCE [LARGE SCALE GENOMIC DNA]</scope>
    <source>
        <strain evidence="3 4">TBRC 1719</strain>
    </source>
</reference>
<comment type="caution">
    <text evidence="3">The sequence shown here is derived from an EMBL/GenBank/DDBJ whole genome shotgun (WGS) entry which is preliminary data.</text>
</comment>
<evidence type="ECO:0000313" key="3">
    <source>
        <dbReference type="EMBL" id="MBO1327937.1"/>
    </source>
</evidence>
<evidence type="ECO:0000256" key="2">
    <source>
        <dbReference type="SAM" id="SignalP"/>
    </source>
</evidence>
<dbReference type="InterPro" id="IPR007497">
    <property type="entry name" value="SIMPL/DUF541"/>
</dbReference>
<dbReference type="RefSeq" id="WP_207853692.1">
    <property type="nucleotide sequence ID" value="NZ_JAFVMG010000003.1"/>
</dbReference>
<evidence type="ECO:0000256" key="1">
    <source>
        <dbReference type="SAM" id="Coils"/>
    </source>
</evidence>
<dbReference type="Gene3D" id="3.30.70.2970">
    <property type="entry name" value="Protein of unknown function (DUF541), domain 2"/>
    <property type="match status" value="1"/>
</dbReference>
<name>A0ABS3LK05_9PROT</name>